<dbReference type="RefSeq" id="WP_047785496.1">
    <property type="nucleotide sequence ID" value="NZ_JZWI01000018.1"/>
</dbReference>
<dbReference type="EC" id="3.1.1.1" evidence="3"/>
<keyword evidence="4" id="KW-1185">Reference proteome</keyword>
<evidence type="ECO:0000256" key="1">
    <source>
        <dbReference type="ARBA" id="ARBA00022801"/>
    </source>
</evidence>
<dbReference type="InterPro" id="IPR029058">
    <property type="entry name" value="AB_hydrolase_fold"/>
</dbReference>
<sequence length="301" mass="32553">MRAIPRPGAMDELLREVGPVWQQDIRSAGDRVKAAYLPVLMAAPRDGVAVTRELSYGPHPRQRLDVYRPAVARDAPVVVFVHGGAFVRGTKDINEAMYANVLTWFARQGCVGVNVEYRLAPEAPHPQGALDVAAACAWVSGHIRGFGGDPRGICLIGHSAGGTHAATFACDPALAHLRRDVCCLVLVSARLCADTLPENPNAAGVRAYFGDDASRYPALAPIAHAAQLAMPVFVVNAQYENPLLDVYATEFAYRVAQARRVAPRHMTVADHNHVSVMAHFNSGEQLLGEQILDFFAASCRR</sequence>
<dbReference type="PANTHER" id="PTHR48081">
    <property type="entry name" value="AB HYDROLASE SUPERFAMILY PROTEIN C4A8.06C"/>
    <property type="match status" value="1"/>
</dbReference>
<dbReference type="EMBL" id="JZWI01000018">
    <property type="protein sequence ID" value="KLN55265.1"/>
    <property type="molecule type" value="Genomic_DNA"/>
</dbReference>
<comment type="caution">
    <text evidence="3">The sequence shown here is derived from an EMBL/GenBank/DDBJ whole genome shotgun (WGS) entry which is preliminary data.</text>
</comment>
<dbReference type="Pfam" id="PF20434">
    <property type="entry name" value="BD-FAE"/>
    <property type="match status" value="1"/>
</dbReference>
<evidence type="ECO:0000313" key="3">
    <source>
        <dbReference type="EMBL" id="KLN55265.1"/>
    </source>
</evidence>
<gene>
    <name evidence="3" type="primary">nlhH2</name>
    <name evidence="3" type="ORF">VPARA_36170</name>
</gene>
<dbReference type="PATRIC" id="fig|34073.19.peg.3705"/>
<feature type="domain" description="BD-FAE-like" evidence="2">
    <location>
        <begin position="64"/>
        <end position="169"/>
    </location>
</feature>
<reference evidence="3 4" key="1">
    <citation type="submission" date="2015-03" db="EMBL/GenBank/DDBJ databases">
        <title>Genome sequence of Variovorax paradoxus TBEA6.</title>
        <authorList>
            <person name="Poehlein A."/>
            <person name="Schuldes J."/>
            <person name="Wuebbeler J.H."/>
            <person name="Hiessl S."/>
            <person name="Steinbuechel A."/>
            <person name="Daniel R."/>
        </authorList>
    </citation>
    <scope>NUCLEOTIDE SEQUENCE [LARGE SCALE GENOMIC DNA]</scope>
    <source>
        <strain evidence="3 4">TBEA6</strain>
    </source>
</reference>
<dbReference type="PROSITE" id="PS00122">
    <property type="entry name" value="CARBOXYLESTERASE_B_1"/>
    <property type="match status" value="1"/>
</dbReference>
<dbReference type="ESTHER" id="varpd-t1xc17">
    <property type="family name" value="BD-FAE"/>
</dbReference>
<keyword evidence="1 3" id="KW-0378">Hydrolase</keyword>
<dbReference type="SUPFAM" id="SSF53474">
    <property type="entry name" value="alpha/beta-Hydrolases"/>
    <property type="match status" value="1"/>
</dbReference>
<dbReference type="Gene3D" id="3.40.50.1820">
    <property type="entry name" value="alpha/beta hydrolase"/>
    <property type="match status" value="1"/>
</dbReference>
<organism evidence="3 4">
    <name type="scientific">Variovorax paradoxus</name>
    <dbReference type="NCBI Taxonomy" id="34073"/>
    <lineage>
        <taxon>Bacteria</taxon>
        <taxon>Pseudomonadati</taxon>
        <taxon>Pseudomonadota</taxon>
        <taxon>Betaproteobacteria</taxon>
        <taxon>Burkholderiales</taxon>
        <taxon>Comamonadaceae</taxon>
        <taxon>Variovorax</taxon>
    </lineage>
</organism>
<dbReference type="InterPro" id="IPR050300">
    <property type="entry name" value="GDXG_lipolytic_enzyme"/>
</dbReference>
<accession>A0A0H2ME96</accession>
<evidence type="ECO:0000259" key="2">
    <source>
        <dbReference type="Pfam" id="PF20434"/>
    </source>
</evidence>
<dbReference type="GO" id="GO:0106435">
    <property type="term" value="F:carboxylesterase activity"/>
    <property type="evidence" value="ECO:0007669"/>
    <property type="project" value="UniProtKB-EC"/>
</dbReference>
<dbReference type="AlphaFoldDB" id="A0A0H2ME96"/>
<proteinExistence type="predicted"/>
<dbReference type="Proteomes" id="UP000035170">
    <property type="component" value="Unassembled WGS sequence"/>
</dbReference>
<dbReference type="PANTHER" id="PTHR48081:SF33">
    <property type="entry name" value="KYNURENINE FORMAMIDASE"/>
    <property type="match status" value="1"/>
</dbReference>
<name>A0A0H2ME96_VARPD</name>
<evidence type="ECO:0000313" key="4">
    <source>
        <dbReference type="Proteomes" id="UP000035170"/>
    </source>
</evidence>
<dbReference type="InterPro" id="IPR019826">
    <property type="entry name" value="Carboxylesterase_B_AS"/>
</dbReference>
<protein>
    <submittedName>
        <fullName evidence="3">Carboxylesterase NlhH</fullName>
        <ecNumber evidence="3">3.1.1.1</ecNumber>
    </submittedName>
</protein>
<dbReference type="InterPro" id="IPR049492">
    <property type="entry name" value="BD-FAE-like_dom"/>
</dbReference>